<dbReference type="EMBL" id="JBBNAG010000010">
    <property type="protein sequence ID" value="KAK9101092.1"/>
    <property type="molecule type" value="Genomic_DNA"/>
</dbReference>
<dbReference type="Proteomes" id="UP001419268">
    <property type="component" value="Unassembled WGS sequence"/>
</dbReference>
<evidence type="ECO:0000313" key="2">
    <source>
        <dbReference type="Proteomes" id="UP001419268"/>
    </source>
</evidence>
<sequence length="57" mass="6602">MDMVPLQVHRSIDSSLPTVAPLIAHRHELLIATGFSLYVTLHWTWRDLRPILIIFLP</sequence>
<protein>
    <submittedName>
        <fullName evidence="1">Uncharacterized protein</fullName>
    </submittedName>
</protein>
<gene>
    <name evidence="1" type="ORF">Scep_024522</name>
</gene>
<dbReference type="AlphaFoldDB" id="A0AAP0EZL1"/>
<proteinExistence type="predicted"/>
<reference evidence="1 2" key="1">
    <citation type="submission" date="2024-01" db="EMBL/GenBank/DDBJ databases">
        <title>Genome assemblies of Stephania.</title>
        <authorList>
            <person name="Yang L."/>
        </authorList>
    </citation>
    <scope>NUCLEOTIDE SEQUENCE [LARGE SCALE GENOMIC DNA]</scope>
    <source>
        <strain evidence="1">JXDWG</strain>
        <tissue evidence="1">Leaf</tissue>
    </source>
</reference>
<comment type="caution">
    <text evidence="1">The sequence shown here is derived from an EMBL/GenBank/DDBJ whole genome shotgun (WGS) entry which is preliminary data.</text>
</comment>
<name>A0AAP0EZL1_9MAGN</name>
<keyword evidence="2" id="KW-1185">Reference proteome</keyword>
<organism evidence="1 2">
    <name type="scientific">Stephania cephalantha</name>
    <dbReference type="NCBI Taxonomy" id="152367"/>
    <lineage>
        <taxon>Eukaryota</taxon>
        <taxon>Viridiplantae</taxon>
        <taxon>Streptophyta</taxon>
        <taxon>Embryophyta</taxon>
        <taxon>Tracheophyta</taxon>
        <taxon>Spermatophyta</taxon>
        <taxon>Magnoliopsida</taxon>
        <taxon>Ranunculales</taxon>
        <taxon>Menispermaceae</taxon>
        <taxon>Menispermoideae</taxon>
        <taxon>Cissampelideae</taxon>
        <taxon>Stephania</taxon>
    </lineage>
</organism>
<accession>A0AAP0EZL1</accession>
<evidence type="ECO:0000313" key="1">
    <source>
        <dbReference type="EMBL" id="KAK9101092.1"/>
    </source>
</evidence>